<reference evidence="5" key="2">
    <citation type="submission" date="2025-04" db="UniProtKB">
        <authorList>
            <consortium name="RefSeq"/>
        </authorList>
    </citation>
    <scope>IDENTIFICATION</scope>
    <source>
        <strain evidence="5">Punador</strain>
    </source>
</reference>
<dbReference type="RefSeq" id="XP_011214013.1">
    <property type="nucleotide sequence ID" value="XM_011215711.3"/>
</dbReference>
<dbReference type="PANTHER" id="PTHR13234:SF71">
    <property type="entry name" value="GAMMA-INTERFERON-INDUCIBLE LYSOSOMAL THIOL REDUCTASE-LIKE PROTEIN"/>
    <property type="match status" value="1"/>
</dbReference>
<name>A0A034W2U3_BACDO</name>
<reference evidence="4" key="3">
    <citation type="submission" date="2025-05" db="UniProtKB">
        <authorList>
            <consortium name="RefSeq"/>
        </authorList>
    </citation>
    <scope>NUCLEOTIDE SEQUENCE [LARGE SCALE GENOMIC DNA]</scope>
</reference>
<reference evidence="3" key="1">
    <citation type="journal article" date="2014" name="BMC Genomics">
        <title>Characterizing the developmental transcriptome of the oriental fruit fly, Bactrocera dorsalis (Diptera: Tephritidae) through comparative genomic analysis with Drosophila melanogaster utilizing modENCODE datasets.</title>
        <authorList>
            <person name="Geib S.M."/>
            <person name="Calla B."/>
            <person name="Hall B."/>
            <person name="Hou S."/>
            <person name="Manoukis N.C."/>
        </authorList>
    </citation>
    <scope>NUCLEOTIDE SEQUENCE</scope>
    <source>
        <strain evidence="3">Punador</strain>
    </source>
</reference>
<dbReference type="OMA" id="SHKEVCF"/>
<organism evidence="3">
    <name type="scientific">Bactrocera dorsalis</name>
    <name type="common">Oriental fruit fly</name>
    <name type="synonym">Dacus dorsalis</name>
    <dbReference type="NCBI Taxonomy" id="27457"/>
    <lineage>
        <taxon>Eukaryota</taxon>
        <taxon>Metazoa</taxon>
        <taxon>Ecdysozoa</taxon>
        <taxon>Arthropoda</taxon>
        <taxon>Hexapoda</taxon>
        <taxon>Insecta</taxon>
        <taxon>Pterygota</taxon>
        <taxon>Neoptera</taxon>
        <taxon>Endopterygota</taxon>
        <taxon>Diptera</taxon>
        <taxon>Brachycera</taxon>
        <taxon>Muscomorpha</taxon>
        <taxon>Tephritoidea</taxon>
        <taxon>Tephritidae</taxon>
        <taxon>Bactrocera</taxon>
        <taxon>Bactrocera</taxon>
    </lineage>
</organism>
<sequence>MVSAAHKRLIIVFTLVLVFLFVRYVLFHGAVLAPPPEPKRSAGAPVLVSVYYEALCGDSKHFIIKELLPAFRQAAPLMDIELIPYGKAQTFINPDGGYRFECQHGNVECEGNMYHACVIEAVENPQTRLNMVACMIRDNRNPKEAMLKCARQHSVEDTDLIQKCFSSDHAGELLKLNGDATHALRPPVSFIPTITLDGAQNRQPSILKDLLGEVCRIIGDPQKVKEYCVT</sequence>
<evidence type="ECO:0000256" key="1">
    <source>
        <dbReference type="ARBA" id="ARBA00005679"/>
    </source>
</evidence>
<keyword evidence="4" id="KW-1185">Reference proteome</keyword>
<dbReference type="GO" id="GO:0016671">
    <property type="term" value="F:oxidoreductase activity, acting on a sulfur group of donors, disulfide as acceptor"/>
    <property type="evidence" value="ECO:0007669"/>
    <property type="project" value="InterPro"/>
</dbReference>
<dbReference type="PANTHER" id="PTHR13234">
    <property type="entry name" value="GAMMA-INTERFERON INDUCIBLE LYSOSOMAL THIOL REDUCTASE GILT"/>
    <property type="match status" value="1"/>
</dbReference>
<evidence type="ECO:0000256" key="2">
    <source>
        <dbReference type="ARBA" id="ARBA00023180"/>
    </source>
</evidence>
<gene>
    <name evidence="3" type="primary">GILT</name>
    <name evidence="5" type="synonym">LOC105233592</name>
</gene>
<dbReference type="KEGG" id="bdr:105233592"/>
<protein>
    <submittedName>
        <fullName evidence="3 5">Gamma-interferon-inducible lysosomal thiol reductase</fullName>
    </submittedName>
</protein>
<accession>A0A034W2U3</accession>
<dbReference type="EMBL" id="GAKP01009933">
    <property type="protein sequence ID" value="JAC49019.1"/>
    <property type="molecule type" value="Transcribed_RNA"/>
</dbReference>
<comment type="similarity">
    <text evidence="1">Belongs to the GILT family.</text>
</comment>
<dbReference type="GeneID" id="105233592"/>
<proteinExistence type="inferred from homology"/>
<keyword evidence="2" id="KW-0325">Glycoprotein</keyword>
<evidence type="ECO:0000313" key="5">
    <source>
        <dbReference type="RefSeq" id="XP_011214013.1"/>
    </source>
</evidence>
<dbReference type="Pfam" id="PF03227">
    <property type="entry name" value="GILT"/>
    <property type="match status" value="1"/>
</dbReference>
<dbReference type="InterPro" id="IPR004911">
    <property type="entry name" value="Interferon-induced_GILT"/>
</dbReference>
<dbReference type="Proteomes" id="UP001652620">
    <property type="component" value="Chromosome 1"/>
</dbReference>
<dbReference type="OrthoDB" id="958254at2759"/>
<evidence type="ECO:0000313" key="3">
    <source>
        <dbReference type="EMBL" id="JAC49019.1"/>
    </source>
</evidence>
<dbReference type="AlphaFoldDB" id="A0A034W2U3"/>
<evidence type="ECO:0000313" key="4">
    <source>
        <dbReference type="Proteomes" id="UP001652620"/>
    </source>
</evidence>